<feature type="transmembrane region" description="Helical" evidence="6">
    <location>
        <begin position="265"/>
        <end position="285"/>
    </location>
</feature>
<evidence type="ECO:0000313" key="9">
    <source>
        <dbReference type="Proteomes" id="UP000239494"/>
    </source>
</evidence>
<keyword evidence="4 6" id="KW-1133">Transmembrane helix</keyword>
<feature type="transmembrane region" description="Helical" evidence="6">
    <location>
        <begin position="146"/>
        <end position="168"/>
    </location>
</feature>
<evidence type="ECO:0000256" key="4">
    <source>
        <dbReference type="ARBA" id="ARBA00022989"/>
    </source>
</evidence>
<dbReference type="Pfam" id="PF00892">
    <property type="entry name" value="EamA"/>
    <property type="match status" value="2"/>
</dbReference>
<feature type="domain" description="EamA" evidence="7">
    <location>
        <begin position="3"/>
        <end position="133"/>
    </location>
</feature>
<dbReference type="PANTHER" id="PTHR32322">
    <property type="entry name" value="INNER MEMBRANE TRANSPORTER"/>
    <property type="match status" value="1"/>
</dbReference>
<feature type="transmembrane region" description="Helical" evidence="6">
    <location>
        <begin position="117"/>
        <end position="140"/>
    </location>
</feature>
<feature type="domain" description="EamA" evidence="7">
    <location>
        <begin position="146"/>
        <end position="279"/>
    </location>
</feature>
<comment type="caution">
    <text evidence="8">The sequence shown here is derived from an EMBL/GenBank/DDBJ whole genome shotgun (WGS) entry which is preliminary data.</text>
</comment>
<dbReference type="EMBL" id="PVTF01000002">
    <property type="protein sequence ID" value="PRY45184.1"/>
    <property type="molecule type" value="Genomic_DNA"/>
</dbReference>
<protein>
    <submittedName>
        <fullName evidence="8">Drug/metabolite transporter (DMT)-like permease</fullName>
    </submittedName>
</protein>
<evidence type="ECO:0000259" key="7">
    <source>
        <dbReference type="Pfam" id="PF00892"/>
    </source>
</evidence>
<comment type="subcellular location">
    <subcellularLocation>
        <location evidence="1">Membrane</location>
        <topology evidence="1">Multi-pass membrane protein</topology>
    </subcellularLocation>
</comment>
<organism evidence="8 9">
    <name type="scientific">Umezawaea tangerina</name>
    <dbReference type="NCBI Taxonomy" id="84725"/>
    <lineage>
        <taxon>Bacteria</taxon>
        <taxon>Bacillati</taxon>
        <taxon>Actinomycetota</taxon>
        <taxon>Actinomycetes</taxon>
        <taxon>Pseudonocardiales</taxon>
        <taxon>Pseudonocardiaceae</taxon>
        <taxon>Umezawaea</taxon>
    </lineage>
</organism>
<dbReference type="InterPro" id="IPR037185">
    <property type="entry name" value="EmrE-like"/>
</dbReference>
<dbReference type="SUPFAM" id="SSF103481">
    <property type="entry name" value="Multidrug resistance efflux transporter EmrE"/>
    <property type="match status" value="2"/>
</dbReference>
<evidence type="ECO:0000256" key="2">
    <source>
        <dbReference type="ARBA" id="ARBA00007362"/>
    </source>
</evidence>
<feature type="transmembrane region" description="Helical" evidence="6">
    <location>
        <begin position="28"/>
        <end position="49"/>
    </location>
</feature>
<dbReference type="GO" id="GO:0016020">
    <property type="term" value="C:membrane"/>
    <property type="evidence" value="ECO:0007669"/>
    <property type="project" value="UniProtKB-SubCell"/>
</dbReference>
<evidence type="ECO:0000313" key="8">
    <source>
        <dbReference type="EMBL" id="PRY45184.1"/>
    </source>
</evidence>
<feature type="transmembrane region" description="Helical" evidence="6">
    <location>
        <begin position="175"/>
        <end position="194"/>
    </location>
</feature>
<name>A0A2T0THL0_9PSEU</name>
<feature type="transmembrane region" description="Helical" evidence="6">
    <location>
        <begin position="61"/>
        <end position="83"/>
    </location>
</feature>
<feature type="transmembrane region" description="Helical" evidence="6">
    <location>
        <begin position="239"/>
        <end position="259"/>
    </location>
</feature>
<comment type="similarity">
    <text evidence="2">Belongs to the EamA transporter family.</text>
</comment>
<evidence type="ECO:0000256" key="5">
    <source>
        <dbReference type="ARBA" id="ARBA00023136"/>
    </source>
</evidence>
<sequence>MAAVFVAMVLWGLAPVATRFLVQGSDPMALIAIRLAIGSVCYVPLIPWTGLTELRWTPRQLAAVAGCAVVGIIAYNVSMTYGVQHVEAGLAGALLATEPLWIALLSVVVLKQPLTRPLLWGFVVAFAGVVTLSVGGGVAFDPSMLLGASLVLLGAFLWGVYSVAVGPLVRRFGSFRISAVTLWLGTLPLLVVFFDEVVATARELDAIGWVVLALYGVGAHLVGMLLWNYGLSKVPSARAGLLLNLYPVVSVVGGVVLLGEGVDPVTLVGCAVVVFGLVLSQDNAVSRALVRRR</sequence>
<dbReference type="InterPro" id="IPR000620">
    <property type="entry name" value="EamA_dom"/>
</dbReference>
<keyword evidence="5 6" id="KW-0472">Membrane</keyword>
<keyword evidence="3 6" id="KW-0812">Transmembrane</keyword>
<dbReference type="Proteomes" id="UP000239494">
    <property type="component" value="Unassembled WGS sequence"/>
</dbReference>
<evidence type="ECO:0000256" key="1">
    <source>
        <dbReference type="ARBA" id="ARBA00004141"/>
    </source>
</evidence>
<gene>
    <name evidence="8" type="ORF">CLV43_102749</name>
</gene>
<dbReference type="PANTHER" id="PTHR32322:SF2">
    <property type="entry name" value="EAMA DOMAIN-CONTAINING PROTEIN"/>
    <property type="match status" value="1"/>
</dbReference>
<evidence type="ECO:0000256" key="6">
    <source>
        <dbReference type="SAM" id="Phobius"/>
    </source>
</evidence>
<dbReference type="Gene3D" id="1.10.3730.20">
    <property type="match status" value="1"/>
</dbReference>
<keyword evidence="9" id="KW-1185">Reference proteome</keyword>
<accession>A0A2T0THL0</accession>
<reference evidence="8 9" key="1">
    <citation type="submission" date="2018-03" db="EMBL/GenBank/DDBJ databases">
        <title>Genomic Encyclopedia of Archaeal and Bacterial Type Strains, Phase II (KMG-II): from individual species to whole genera.</title>
        <authorList>
            <person name="Goeker M."/>
        </authorList>
    </citation>
    <scope>NUCLEOTIDE SEQUENCE [LARGE SCALE GENOMIC DNA]</scope>
    <source>
        <strain evidence="8 9">DSM 44720</strain>
    </source>
</reference>
<evidence type="ECO:0000256" key="3">
    <source>
        <dbReference type="ARBA" id="ARBA00022692"/>
    </source>
</evidence>
<dbReference type="InterPro" id="IPR050638">
    <property type="entry name" value="AA-Vitamin_Transporters"/>
</dbReference>
<feature type="transmembrane region" description="Helical" evidence="6">
    <location>
        <begin position="89"/>
        <end position="110"/>
    </location>
</feature>
<dbReference type="AlphaFoldDB" id="A0A2T0THL0"/>
<proteinExistence type="inferred from homology"/>
<feature type="transmembrane region" description="Helical" evidence="6">
    <location>
        <begin position="206"/>
        <end position="227"/>
    </location>
</feature>